<comment type="caution">
    <text evidence="2">The sequence shown here is derived from an EMBL/GenBank/DDBJ whole genome shotgun (WGS) entry which is preliminary data.</text>
</comment>
<name>A0A9P9F6Z4_9HYPO</name>
<evidence type="ECO:0000313" key="3">
    <source>
        <dbReference type="Proteomes" id="UP000717696"/>
    </source>
</evidence>
<feature type="region of interest" description="Disordered" evidence="1">
    <location>
        <begin position="59"/>
        <end position="85"/>
    </location>
</feature>
<dbReference type="AlphaFoldDB" id="A0A9P9F6Z4"/>
<feature type="region of interest" description="Disordered" evidence="1">
    <location>
        <begin position="1"/>
        <end position="23"/>
    </location>
</feature>
<sequence length="217" mass="23395">MGVAAPVKPSIQGPPSPSALHDPVYVRPPTARHTFCTTHAPLHIWYLLQPVRPGWSNSSPNRLQKHELVDPSNPSNPSASSSSSSSNADSETLALLALASSVLLWPWLWFFDLGLGPDLVLLVSCSCSSSCSCIPPCVHHSSTINHRPWSPPQIDLAPNYPRAIDLPQPLYLVSLHPETYSGLSTASFWLPSVSPCVQVSHVKLSGLGILQALPHKV</sequence>
<gene>
    <name evidence="2" type="ORF">B0J13DRAFT_224878</name>
</gene>
<organism evidence="2 3">
    <name type="scientific">Dactylonectria estremocensis</name>
    <dbReference type="NCBI Taxonomy" id="1079267"/>
    <lineage>
        <taxon>Eukaryota</taxon>
        <taxon>Fungi</taxon>
        <taxon>Dikarya</taxon>
        <taxon>Ascomycota</taxon>
        <taxon>Pezizomycotina</taxon>
        <taxon>Sordariomycetes</taxon>
        <taxon>Hypocreomycetidae</taxon>
        <taxon>Hypocreales</taxon>
        <taxon>Nectriaceae</taxon>
        <taxon>Dactylonectria</taxon>
    </lineage>
</organism>
<accession>A0A9P9F6Z4</accession>
<protein>
    <submittedName>
        <fullName evidence="2">Uncharacterized protein</fullName>
    </submittedName>
</protein>
<keyword evidence="3" id="KW-1185">Reference proteome</keyword>
<dbReference type="EMBL" id="JAGMUU010000004">
    <property type="protein sequence ID" value="KAH7155384.1"/>
    <property type="molecule type" value="Genomic_DNA"/>
</dbReference>
<evidence type="ECO:0000313" key="2">
    <source>
        <dbReference type="EMBL" id="KAH7155384.1"/>
    </source>
</evidence>
<proteinExistence type="predicted"/>
<evidence type="ECO:0000256" key="1">
    <source>
        <dbReference type="SAM" id="MobiDB-lite"/>
    </source>
</evidence>
<dbReference type="Proteomes" id="UP000717696">
    <property type="component" value="Unassembled WGS sequence"/>
</dbReference>
<feature type="compositionally biased region" description="Low complexity" evidence="1">
    <location>
        <begin position="70"/>
        <end position="85"/>
    </location>
</feature>
<reference evidence="2" key="1">
    <citation type="journal article" date="2021" name="Nat. Commun.">
        <title>Genetic determinants of endophytism in the Arabidopsis root mycobiome.</title>
        <authorList>
            <person name="Mesny F."/>
            <person name="Miyauchi S."/>
            <person name="Thiergart T."/>
            <person name="Pickel B."/>
            <person name="Atanasova L."/>
            <person name="Karlsson M."/>
            <person name="Huettel B."/>
            <person name="Barry K.W."/>
            <person name="Haridas S."/>
            <person name="Chen C."/>
            <person name="Bauer D."/>
            <person name="Andreopoulos W."/>
            <person name="Pangilinan J."/>
            <person name="LaButti K."/>
            <person name="Riley R."/>
            <person name="Lipzen A."/>
            <person name="Clum A."/>
            <person name="Drula E."/>
            <person name="Henrissat B."/>
            <person name="Kohler A."/>
            <person name="Grigoriev I.V."/>
            <person name="Martin F.M."/>
            <person name="Hacquard S."/>
        </authorList>
    </citation>
    <scope>NUCLEOTIDE SEQUENCE</scope>
    <source>
        <strain evidence="2">MPI-CAGE-AT-0021</strain>
    </source>
</reference>